<dbReference type="PANTHER" id="PTHR30543:SF21">
    <property type="entry name" value="NAD(P)H-DEPENDENT FMN REDUCTASE LOT6"/>
    <property type="match status" value="1"/>
</dbReference>
<keyword evidence="2" id="KW-0288">FMN</keyword>
<keyword evidence="2" id="KW-0285">Flavoprotein</keyword>
<dbReference type="RefSeq" id="WP_150862537.1">
    <property type="nucleotide sequence ID" value="NZ_VYXP01000001.1"/>
</dbReference>
<dbReference type="PANTHER" id="PTHR30543">
    <property type="entry name" value="CHROMATE REDUCTASE"/>
    <property type="match status" value="1"/>
</dbReference>
<feature type="domain" description="NADPH-dependent FMN reductase-like" evidence="3">
    <location>
        <begin position="1"/>
        <end position="149"/>
    </location>
</feature>
<evidence type="ECO:0000259" key="3">
    <source>
        <dbReference type="Pfam" id="PF03358"/>
    </source>
</evidence>
<gene>
    <name evidence="4" type="ORF">F3N42_01115</name>
</gene>
<proteinExistence type="predicted"/>
<comment type="caution">
    <text evidence="4">The sequence shown here is derived from an EMBL/GenBank/DDBJ whole genome shotgun (WGS) entry which is preliminary data.</text>
</comment>
<dbReference type="Gene3D" id="3.40.50.360">
    <property type="match status" value="1"/>
</dbReference>
<dbReference type="AlphaFoldDB" id="A0A5N0TG86"/>
<dbReference type="GO" id="GO:0016491">
    <property type="term" value="F:oxidoreductase activity"/>
    <property type="evidence" value="ECO:0007669"/>
    <property type="project" value="InterPro"/>
</dbReference>
<dbReference type="SUPFAM" id="SSF52218">
    <property type="entry name" value="Flavoproteins"/>
    <property type="match status" value="1"/>
</dbReference>
<dbReference type="Proteomes" id="UP000325372">
    <property type="component" value="Unassembled WGS sequence"/>
</dbReference>
<dbReference type="InterPro" id="IPR029039">
    <property type="entry name" value="Flavoprotein-like_sf"/>
</dbReference>
<evidence type="ECO:0000256" key="1">
    <source>
        <dbReference type="ARBA" id="ARBA00001917"/>
    </source>
</evidence>
<dbReference type="EMBL" id="VYXP01000001">
    <property type="protein sequence ID" value="KAA9134173.1"/>
    <property type="molecule type" value="Genomic_DNA"/>
</dbReference>
<dbReference type="GO" id="GO:0010181">
    <property type="term" value="F:FMN binding"/>
    <property type="evidence" value="ECO:0007669"/>
    <property type="project" value="TreeGrafter"/>
</dbReference>
<keyword evidence="5" id="KW-1185">Reference proteome</keyword>
<reference evidence="4 5" key="1">
    <citation type="submission" date="2019-09" db="EMBL/GenBank/DDBJ databases">
        <title>Wenzhouxiangella sp. Genome sequencing and assembly.</title>
        <authorList>
            <person name="Zhang R."/>
        </authorList>
    </citation>
    <scope>NUCLEOTIDE SEQUENCE [LARGE SCALE GENOMIC DNA]</scope>
    <source>
        <strain evidence="4 5">W260</strain>
    </source>
</reference>
<dbReference type="InterPro" id="IPR005025">
    <property type="entry name" value="FMN_Rdtase-like_dom"/>
</dbReference>
<dbReference type="InterPro" id="IPR050712">
    <property type="entry name" value="NAD(P)H-dep_reductase"/>
</dbReference>
<evidence type="ECO:0000256" key="2">
    <source>
        <dbReference type="ARBA" id="ARBA00022643"/>
    </source>
</evidence>
<dbReference type="Pfam" id="PF03358">
    <property type="entry name" value="FMN_red"/>
    <property type="match status" value="1"/>
</dbReference>
<protein>
    <submittedName>
        <fullName evidence="4">NAD(P)H-dependent oxidoreductase</fullName>
    </submittedName>
</protein>
<accession>A0A5N0TG86</accession>
<comment type="cofactor">
    <cofactor evidence="1">
        <name>FMN</name>
        <dbReference type="ChEBI" id="CHEBI:58210"/>
    </cofactor>
</comment>
<name>A0A5N0TG86_9GAMM</name>
<evidence type="ECO:0000313" key="4">
    <source>
        <dbReference type="EMBL" id="KAA9134173.1"/>
    </source>
</evidence>
<evidence type="ECO:0000313" key="5">
    <source>
        <dbReference type="Proteomes" id="UP000325372"/>
    </source>
</evidence>
<organism evidence="4 5">
    <name type="scientific">Marinihelvus fidelis</name>
    <dbReference type="NCBI Taxonomy" id="2613842"/>
    <lineage>
        <taxon>Bacteria</taxon>
        <taxon>Pseudomonadati</taxon>
        <taxon>Pseudomonadota</taxon>
        <taxon>Gammaproteobacteria</taxon>
        <taxon>Chromatiales</taxon>
        <taxon>Wenzhouxiangellaceae</taxon>
        <taxon>Marinihelvus</taxon>
    </lineage>
</organism>
<sequence length="180" mass="18917">MNLLGISGSLRAESFNTSLLGAATRCAADAGATVNHFDIGTLPLYNQDLDGDDKPGPVAALKDAIDKADGLVLVSPEYNYGIPGVLKNAIDWASRPGYKSVLVGKPTVILSASMSVTGGVRMQAHLKNVLAATLTPVYCAPEFALGTAHKAFDDAGELADEDTRKRLDRLINGYIEWAAG</sequence>
<dbReference type="GO" id="GO:0005829">
    <property type="term" value="C:cytosol"/>
    <property type="evidence" value="ECO:0007669"/>
    <property type="project" value="TreeGrafter"/>
</dbReference>